<evidence type="ECO:0000256" key="4">
    <source>
        <dbReference type="ARBA" id="ARBA00022475"/>
    </source>
</evidence>
<feature type="transmembrane region" description="Helical" evidence="9">
    <location>
        <begin position="153"/>
        <end position="174"/>
    </location>
</feature>
<evidence type="ECO:0000256" key="8">
    <source>
        <dbReference type="ARBA" id="ARBA00023136"/>
    </source>
</evidence>
<dbReference type="Proteomes" id="UP001597318">
    <property type="component" value="Unassembled WGS sequence"/>
</dbReference>
<evidence type="ECO:0000256" key="3">
    <source>
        <dbReference type="ARBA" id="ARBA00022448"/>
    </source>
</evidence>
<dbReference type="InterPro" id="IPR047817">
    <property type="entry name" value="ABC2_TM_bact-type"/>
</dbReference>
<dbReference type="PANTHER" id="PTHR30413:SF8">
    <property type="entry name" value="TRANSPORT PERMEASE PROTEIN"/>
    <property type="match status" value="1"/>
</dbReference>
<keyword evidence="7 9" id="KW-1133">Transmembrane helix</keyword>
<feature type="transmembrane region" description="Helical" evidence="9">
    <location>
        <begin position="238"/>
        <end position="258"/>
    </location>
</feature>
<feature type="transmembrane region" description="Helical" evidence="9">
    <location>
        <begin position="46"/>
        <end position="68"/>
    </location>
</feature>
<protein>
    <recommendedName>
        <fullName evidence="9">Transport permease protein</fullName>
    </recommendedName>
</protein>
<evidence type="ECO:0000259" key="10">
    <source>
        <dbReference type="PROSITE" id="PS51012"/>
    </source>
</evidence>
<dbReference type="EMBL" id="JBHUIK010000002">
    <property type="protein sequence ID" value="MFD2214022.1"/>
    <property type="molecule type" value="Genomic_DNA"/>
</dbReference>
<dbReference type="Pfam" id="PF01061">
    <property type="entry name" value="ABC2_membrane"/>
    <property type="match status" value="1"/>
</dbReference>
<evidence type="ECO:0000313" key="11">
    <source>
        <dbReference type="EMBL" id="MFD2214022.1"/>
    </source>
</evidence>
<evidence type="ECO:0000256" key="1">
    <source>
        <dbReference type="ARBA" id="ARBA00004429"/>
    </source>
</evidence>
<name>A0ABW5BVC8_9BACI</name>
<keyword evidence="5" id="KW-0997">Cell inner membrane</keyword>
<dbReference type="InterPro" id="IPR013525">
    <property type="entry name" value="ABC2_TM"/>
</dbReference>
<organism evidence="11 12">
    <name type="scientific">Metabacillus endolithicus</name>
    <dbReference type="NCBI Taxonomy" id="1535204"/>
    <lineage>
        <taxon>Bacteria</taxon>
        <taxon>Bacillati</taxon>
        <taxon>Bacillota</taxon>
        <taxon>Bacilli</taxon>
        <taxon>Bacillales</taxon>
        <taxon>Bacillaceae</taxon>
        <taxon>Metabacillus</taxon>
    </lineage>
</organism>
<sequence length="272" mass="30762">MDNITIISGKVSKKEKLKEMWDYKEVLYFLAWKDIIVRYKQTKLGIIWAILNPVFSMIIMTFIFGNLANMPSNGVPYAILVFSAILPWNFFSAALSGTSNSLVTNSHLLKKIYFPRLTLPISSVITSFIDLLISFGVLTILMVAFLYVPPIKIVFLPLFILLAFIIALGAGLILATMNVKYRDVRFVVPFILQFGMYISPVGYTSEVIPEGLRFLYSMNPMVGVIEGFRWCIIPTTELYLPGLIVSLMVGILVLVLGIKYFHKFENTFADLI</sequence>
<proteinExistence type="inferred from homology"/>
<evidence type="ECO:0000256" key="9">
    <source>
        <dbReference type="RuleBase" id="RU361157"/>
    </source>
</evidence>
<keyword evidence="6 9" id="KW-0812">Transmembrane</keyword>
<feature type="transmembrane region" description="Helical" evidence="9">
    <location>
        <begin position="117"/>
        <end position="147"/>
    </location>
</feature>
<comment type="similarity">
    <text evidence="2 9">Belongs to the ABC-2 integral membrane protein family.</text>
</comment>
<keyword evidence="8 9" id="KW-0472">Membrane</keyword>
<dbReference type="RefSeq" id="WP_379051404.1">
    <property type="nucleotide sequence ID" value="NZ_JBHUIK010000002.1"/>
</dbReference>
<keyword evidence="4 9" id="KW-1003">Cell membrane</keyword>
<evidence type="ECO:0000256" key="5">
    <source>
        <dbReference type="ARBA" id="ARBA00022519"/>
    </source>
</evidence>
<evidence type="ECO:0000256" key="7">
    <source>
        <dbReference type="ARBA" id="ARBA00022989"/>
    </source>
</evidence>
<keyword evidence="3 9" id="KW-0813">Transport</keyword>
<evidence type="ECO:0000256" key="6">
    <source>
        <dbReference type="ARBA" id="ARBA00022692"/>
    </source>
</evidence>
<comment type="subcellular location">
    <subcellularLocation>
        <location evidence="1">Cell inner membrane</location>
        <topology evidence="1">Multi-pass membrane protein</topology>
    </subcellularLocation>
    <subcellularLocation>
        <location evidence="9">Cell membrane</location>
        <topology evidence="9">Multi-pass membrane protein</topology>
    </subcellularLocation>
</comment>
<reference evidence="12" key="1">
    <citation type="journal article" date="2019" name="Int. J. Syst. Evol. Microbiol.">
        <title>The Global Catalogue of Microorganisms (GCM) 10K type strain sequencing project: providing services to taxonomists for standard genome sequencing and annotation.</title>
        <authorList>
            <consortium name="The Broad Institute Genomics Platform"/>
            <consortium name="The Broad Institute Genome Sequencing Center for Infectious Disease"/>
            <person name="Wu L."/>
            <person name="Ma J."/>
        </authorList>
    </citation>
    <scope>NUCLEOTIDE SEQUENCE [LARGE SCALE GENOMIC DNA]</scope>
    <source>
        <strain evidence="12">CGMCC 1.15474</strain>
    </source>
</reference>
<feature type="transmembrane region" description="Helical" evidence="9">
    <location>
        <begin position="74"/>
        <end position="96"/>
    </location>
</feature>
<dbReference type="PROSITE" id="PS51012">
    <property type="entry name" value="ABC_TM2"/>
    <property type="match status" value="1"/>
</dbReference>
<comment type="caution">
    <text evidence="11">The sequence shown here is derived from an EMBL/GenBank/DDBJ whole genome shotgun (WGS) entry which is preliminary data.</text>
</comment>
<accession>A0ABW5BVC8</accession>
<feature type="transmembrane region" description="Helical" evidence="9">
    <location>
        <begin position="186"/>
        <end position="203"/>
    </location>
</feature>
<feature type="domain" description="ABC transmembrane type-2" evidence="10">
    <location>
        <begin position="44"/>
        <end position="264"/>
    </location>
</feature>
<keyword evidence="12" id="KW-1185">Reference proteome</keyword>
<gene>
    <name evidence="11" type="ORF">ACFSKK_10055</name>
</gene>
<evidence type="ECO:0000256" key="2">
    <source>
        <dbReference type="ARBA" id="ARBA00007783"/>
    </source>
</evidence>
<dbReference type="PANTHER" id="PTHR30413">
    <property type="entry name" value="INNER MEMBRANE TRANSPORT PERMEASE"/>
    <property type="match status" value="1"/>
</dbReference>
<evidence type="ECO:0000313" key="12">
    <source>
        <dbReference type="Proteomes" id="UP001597318"/>
    </source>
</evidence>